<dbReference type="Proteomes" id="UP000016900">
    <property type="component" value="Chromosome"/>
</dbReference>
<evidence type="ECO:0000256" key="11">
    <source>
        <dbReference type="ARBA" id="ARBA00075110"/>
    </source>
</evidence>
<comment type="catalytic activity">
    <reaction evidence="6">
        <text>[molybdopterin-synthase sulfur-carrier protein]-C-terminal Gly-Gly + ATP + H(+) = [molybdopterin-synthase sulfur-carrier protein]-C-terminal Gly-Gly-AMP + diphosphate</text>
        <dbReference type="Rhea" id="RHEA:43616"/>
        <dbReference type="Rhea" id="RHEA-COMP:12159"/>
        <dbReference type="Rhea" id="RHEA-COMP:12202"/>
        <dbReference type="ChEBI" id="CHEBI:15378"/>
        <dbReference type="ChEBI" id="CHEBI:30616"/>
        <dbReference type="ChEBI" id="CHEBI:33019"/>
        <dbReference type="ChEBI" id="CHEBI:90618"/>
        <dbReference type="ChEBI" id="CHEBI:90778"/>
        <dbReference type="EC" id="2.7.7.80"/>
    </reaction>
</comment>
<evidence type="ECO:0000313" key="15">
    <source>
        <dbReference type="EMBL" id="BAO00700.1"/>
    </source>
</evidence>
<evidence type="ECO:0000256" key="10">
    <source>
        <dbReference type="ARBA" id="ARBA00073635"/>
    </source>
</evidence>
<evidence type="ECO:0000256" key="5">
    <source>
        <dbReference type="ARBA" id="ARBA00022840"/>
    </source>
</evidence>
<dbReference type="PANTHER" id="PTHR10953">
    <property type="entry name" value="UBIQUITIN-ACTIVATING ENZYME E1"/>
    <property type="match status" value="1"/>
</dbReference>
<keyword evidence="3" id="KW-0808">Transferase</keyword>
<comment type="subunit">
    <text evidence="8">Homodimer. Forms a stable heterotetrameric complex of 2 MoeB and 2 MoaD during adenylation of MoaD.</text>
</comment>
<dbReference type="SUPFAM" id="SSF69572">
    <property type="entry name" value="Activating enzymes of the ubiquitin-like proteins"/>
    <property type="match status" value="1"/>
</dbReference>
<dbReference type="FunFam" id="3.40.50.720:FF:000033">
    <property type="entry name" value="Adenylyltransferase and sulfurtransferase MOCS3"/>
    <property type="match status" value="1"/>
</dbReference>
<feature type="domain" description="THIF-type NAD/FAD binding fold" evidence="14">
    <location>
        <begin position="11"/>
        <end position="244"/>
    </location>
</feature>
<evidence type="ECO:0000256" key="9">
    <source>
        <dbReference type="ARBA" id="ARBA00066884"/>
    </source>
</evidence>
<dbReference type="OrthoDB" id="9804286at2"/>
<dbReference type="KEGG" id="pck:BMSBPS_0364"/>
<comment type="similarity">
    <text evidence="2">Belongs to the HesA/MoeB/ThiF family.</text>
</comment>
<gene>
    <name evidence="15" type="primary">moeB</name>
    <name evidence="15" type="ORF">HHS_07300</name>
</gene>
<evidence type="ECO:0000256" key="6">
    <source>
        <dbReference type="ARBA" id="ARBA00052218"/>
    </source>
</evidence>
<reference evidence="15 16" key="1">
    <citation type="submission" date="2012-10" db="EMBL/GenBank/DDBJ databases">
        <title>Genome sequence of the symbiont of the pentatomidae stink bug Halyomorpha halys.</title>
        <authorList>
            <person name="Kobayashi H."/>
            <person name="Fujii-Muramatsu R."/>
            <person name="Takeishi K."/>
            <person name="Noda H."/>
        </authorList>
    </citation>
    <scope>NUCLEOTIDE SEQUENCE [LARGE SCALE GENOMIC DNA]</scope>
</reference>
<dbReference type="InterPro" id="IPR045886">
    <property type="entry name" value="ThiF/MoeB/HesA"/>
</dbReference>
<dbReference type="RefSeq" id="WP_022564719.1">
    <property type="nucleotide sequence ID" value="NZ_CP010907.1"/>
</dbReference>
<proteinExistence type="inferred from homology"/>
<evidence type="ECO:0000256" key="7">
    <source>
        <dbReference type="ARBA" id="ARBA00055169"/>
    </source>
</evidence>
<dbReference type="GO" id="GO:0008641">
    <property type="term" value="F:ubiquitin-like modifier activating enzyme activity"/>
    <property type="evidence" value="ECO:0007669"/>
    <property type="project" value="InterPro"/>
</dbReference>
<dbReference type="NCBIfam" id="NF004281">
    <property type="entry name" value="PRK05690.1"/>
    <property type="match status" value="1"/>
</dbReference>
<dbReference type="PATRIC" id="fig|1235990.3.peg.727"/>
<dbReference type="GO" id="GO:0005524">
    <property type="term" value="F:ATP binding"/>
    <property type="evidence" value="ECO:0007669"/>
    <property type="project" value="UniProtKB-KW"/>
</dbReference>
<evidence type="ECO:0000256" key="8">
    <source>
        <dbReference type="ARBA" id="ARBA00063809"/>
    </source>
</evidence>
<name>U3U6U8_9GAMM</name>
<keyword evidence="5" id="KW-0067">ATP-binding</keyword>
<dbReference type="GO" id="GO:0061605">
    <property type="term" value="F:molybdopterin-synthase adenylyltransferase activity"/>
    <property type="evidence" value="ECO:0007669"/>
    <property type="project" value="UniProtKB-EC"/>
</dbReference>
<dbReference type="GO" id="GO:0005829">
    <property type="term" value="C:cytosol"/>
    <property type="evidence" value="ECO:0007669"/>
    <property type="project" value="TreeGrafter"/>
</dbReference>
<keyword evidence="4" id="KW-0547">Nucleotide-binding</keyword>
<dbReference type="AlphaFoldDB" id="U3U6U8"/>
<protein>
    <recommendedName>
        <fullName evidence="10">Molybdopterin-synthase adenylyltransferase</fullName>
        <ecNumber evidence="9">2.7.7.80</ecNumber>
    </recommendedName>
    <alternativeName>
        <fullName evidence="13">MoaD protein adenylase</fullName>
    </alternativeName>
    <alternativeName>
        <fullName evidence="11">Molybdopterin-converting factor subunit 1 adenylase</fullName>
    </alternativeName>
    <alternativeName>
        <fullName evidence="12">Sulfur carrier protein MoaD adenylyltransferase</fullName>
    </alternativeName>
</protein>
<dbReference type="GO" id="GO:0004792">
    <property type="term" value="F:thiosulfate-cyanide sulfurtransferase activity"/>
    <property type="evidence" value="ECO:0007669"/>
    <property type="project" value="TreeGrafter"/>
</dbReference>
<sequence>MELTDEEILRYNRQIVVPGFNFKAQEKLKFSHVLVVGIGGLGCAALPYLVSSGIGHITLLDFDTVSLTNLHRQILHSQTDIRLPKIVSAAQKLTLINPDCKLELINGKLDDNKFAVLIARHHVILDCTDNIITREQINRLCFQNKIPLVSGAAIWMQGQLSVFTWKLGEPCYHCISRLFGEQHLSCTETGVIAPLVGVIGTMQAMETIKVLTEFGTPASSCMLIYDAMHAKFLTVKVMQDKNCEVCTN</sequence>
<accession>U3U6U8</accession>
<organism evidence="15 16">
    <name type="scientific">Candidatus Pantoea carbekii</name>
    <dbReference type="NCBI Taxonomy" id="1235990"/>
    <lineage>
        <taxon>Bacteria</taxon>
        <taxon>Pseudomonadati</taxon>
        <taxon>Pseudomonadota</taxon>
        <taxon>Gammaproteobacteria</taxon>
        <taxon>Enterobacterales</taxon>
        <taxon>Erwiniaceae</taxon>
        <taxon>Pantoea</taxon>
    </lineage>
</organism>
<evidence type="ECO:0000259" key="14">
    <source>
        <dbReference type="Pfam" id="PF00899"/>
    </source>
</evidence>
<dbReference type="Pfam" id="PF00899">
    <property type="entry name" value="ThiF"/>
    <property type="match status" value="1"/>
</dbReference>
<dbReference type="STRING" id="1235990.BMSBPS_0364"/>
<evidence type="ECO:0000256" key="3">
    <source>
        <dbReference type="ARBA" id="ARBA00022679"/>
    </source>
</evidence>
<evidence type="ECO:0000256" key="4">
    <source>
        <dbReference type="ARBA" id="ARBA00022741"/>
    </source>
</evidence>
<dbReference type="InterPro" id="IPR035985">
    <property type="entry name" value="Ubiquitin-activating_enz"/>
</dbReference>
<dbReference type="EC" id="2.7.7.80" evidence="9"/>
<dbReference type="eggNOG" id="COG0476">
    <property type="taxonomic scope" value="Bacteria"/>
</dbReference>
<evidence type="ECO:0000256" key="1">
    <source>
        <dbReference type="ARBA" id="ARBA00005046"/>
    </source>
</evidence>
<evidence type="ECO:0000256" key="13">
    <source>
        <dbReference type="ARBA" id="ARBA00078531"/>
    </source>
</evidence>
<dbReference type="Gene3D" id="3.40.50.720">
    <property type="entry name" value="NAD(P)-binding Rossmann-like Domain"/>
    <property type="match status" value="1"/>
</dbReference>
<dbReference type="PANTHER" id="PTHR10953:SF194">
    <property type="entry name" value="MOLYBDOPTERIN-SYNTHASE ADENYLYLTRANSFERASE"/>
    <property type="match status" value="1"/>
</dbReference>
<evidence type="ECO:0000256" key="2">
    <source>
        <dbReference type="ARBA" id="ARBA00009919"/>
    </source>
</evidence>
<dbReference type="KEGG" id="hhs:HHS_07300"/>
<dbReference type="EMBL" id="AP012554">
    <property type="protein sequence ID" value="BAO00700.1"/>
    <property type="molecule type" value="Genomic_DNA"/>
</dbReference>
<evidence type="ECO:0000313" key="16">
    <source>
        <dbReference type="Proteomes" id="UP000016900"/>
    </source>
</evidence>
<comment type="pathway">
    <text evidence="1">Cofactor biosynthesis; molybdopterin biosynthesis.</text>
</comment>
<dbReference type="GO" id="GO:0008146">
    <property type="term" value="F:sulfotransferase activity"/>
    <property type="evidence" value="ECO:0007669"/>
    <property type="project" value="TreeGrafter"/>
</dbReference>
<keyword evidence="16" id="KW-1185">Reference proteome</keyword>
<dbReference type="CDD" id="cd00757">
    <property type="entry name" value="ThiF_MoeB_HesA_family"/>
    <property type="match status" value="1"/>
</dbReference>
<evidence type="ECO:0000256" key="12">
    <source>
        <dbReference type="ARBA" id="ARBA00075328"/>
    </source>
</evidence>
<comment type="function">
    <text evidence="7">Catalyzes the adenylation by ATP of the carboxyl group of the C-terminal glycine of sulfur carrier protein MoaD.</text>
</comment>
<dbReference type="InterPro" id="IPR000594">
    <property type="entry name" value="ThiF_NAD_FAD-bd"/>
</dbReference>